<evidence type="ECO:0000313" key="1">
    <source>
        <dbReference type="EMBL" id="OAA34537.1"/>
    </source>
</evidence>
<comment type="caution">
    <text evidence="1">The sequence shown here is derived from an EMBL/GenBank/DDBJ whole genome shotgun (WGS) entry which is preliminary data.</text>
</comment>
<dbReference type="AlphaFoldDB" id="A0A166WB19"/>
<reference evidence="4" key="2">
    <citation type="submission" date="2018-12" db="EMBL/GenBank/DDBJ databases">
        <title>The complete genome of Metarhizium rileyi, a key fungal pathogen of Lepidoptera.</title>
        <authorList>
            <person name="Binneck E."/>
            <person name="Lastra C.C.L."/>
            <person name="Sosa-Gomez D.R."/>
        </authorList>
    </citation>
    <scope>NUCLEOTIDE SEQUENCE [LARGE SCALE GENOMIC DNA]</scope>
    <source>
        <strain evidence="4">Cep018-CH2</strain>
    </source>
</reference>
<reference evidence="2" key="3">
    <citation type="journal article" date="2019" name="Microbiol. Resour. Announc.">
        <title>Genome Sequence of Metarhizium rileyi, a Microbial Control Agent for Lepidoptera.</title>
        <authorList>
            <person name="Binneck E."/>
            <person name="Lastra C.C.L."/>
            <person name="Sosa-Gomez D.R."/>
        </authorList>
    </citation>
    <scope>NUCLEOTIDE SEQUENCE</scope>
    <source>
        <strain evidence="2">Cep018-CH2</strain>
    </source>
</reference>
<dbReference type="OrthoDB" id="3343459at2759"/>
<dbReference type="OMA" id="FANNIPC"/>
<sequence>MGDYVVALTFTTEQVRKLNTEGFKLCFTSAVGADKTYNVIAYADTVASKVTIRWKEQYLIAATKTKFQNGVEFDSNTTPSDISFQQTYTLPSDWTDGNVSPNGKLDPGSYSFANNTDGEASAVIYKPINGQPAPFYVSQSPVFSKGTETLTPKLFVALWFQKNATTKTMISLSSSQISEFNFTGRSSLNAHWDGARFVPDN</sequence>
<accession>A0A5C6GBB5</accession>
<dbReference type="EMBL" id="AZHC01000051">
    <property type="protein sequence ID" value="OAA34537.1"/>
    <property type="molecule type" value="Genomic_DNA"/>
</dbReference>
<evidence type="ECO:0000313" key="4">
    <source>
        <dbReference type="Proteomes" id="UP000317257"/>
    </source>
</evidence>
<accession>A0A166WB19</accession>
<proteinExistence type="predicted"/>
<dbReference type="Proteomes" id="UP000243498">
    <property type="component" value="Unassembled WGS sequence"/>
</dbReference>
<protein>
    <submittedName>
        <fullName evidence="1">Uncharacterized protein</fullName>
    </submittedName>
</protein>
<keyword evidence="3" id="KW-1185">Reference proteome</keyword>
<name>A0A166WB19_METRR</name>
<organism evidence="1 3">
    <name type="scientific">Metarhizium rileyi (strain RCEF 4871)</name>
    <name type="common">Nomuraea rileyi</name>
    <dbReference type="NCBI Taxonomy" id="1649241"/>
    <lineage>
        <taxon>Eukaryota</taxon>
        <taxon>Fungi</taxon>
        <taxon>Dikarya</taxon>
        <taxon>Ascomycota</taxon>
        <taxon>Pezizomycotina</taxon>
        <taxon>Sordariomycetes</taxon>
        <taxon>Hypocreomycetidae</taxon>
        <taxon>Hypocreales</taxon>
        <taxon>Clavicipitaceae</taxon>
        <taxon>Metarhizium</taxon>
    </lineage>
</organism>
<gene>
    <name evidence="2" type="ORF">ED733_000457</name>
    <name evidence="1" type="ORF">NOR_08403</name>
</gene>
<dbReference type="EMBL" id="SBHS01000016">
    <property type="protein sequence ID" value="TWU73601.1"/>
    <property type="molecule type" value="Genomic_DNA"/>
</dbReference>
<evidence type="ECO:0000313" key="3">
    <source>
        <dbReference type="Proteomes" id="UP000243498"/>
    </source>
</evidence>
<dbReference type="Proteomes" id="UP000317257">
    <property type="component" value="Unassembled WGS sequence"/>
</dbReference>
<reference evidence="1 3" key="1">
    <citation type="journal article" date="2016" name="Genome Biol. Evol.">
        <title>Divergent and convergent evolution of fungal pathogenicity.</title>
        <authorList>
            <person name="Shang Y."/>
            <person name="Xiao G."/>
            <person name="Zheng P."/>
            <person name="Cen K."/>
            <person name="Zhan S."/>
            <person name="Wang C."/>
        </authorList>
    </citation>
    <scope>NUCLEOTIDE SEQUENCE [LARGE SCALE GENOMIC DNA]</scope>
    <source>
        <strain evidence="1 3">RCEF 4871</strain>
    </source>
</reference>
<evidence type="ECO:0000313" key="2">
    <source>
        <dbReference type="EMBL" id="TWU73601.1"/>
    </source>
</evidence>